<keyword evidence="3" id="KW-1185">Reference proteome</keyword>
<comment type="caution">
    <text evidence="2">The sequence shown here is derived from an EMBL/GenBank/DDBJ whole genome shotgun (WGS) entry which is preliminary data.</text>
</comment>
<dbReference type="RefSeq" id="WP_008825251.1">
    <property type="nucleotide sequence ID" value="NZ_AFNU02000005.1"/>
</dbReference>
<evidence type="ECO:0008006" key="4">
    <source>
        <dbReference type="Google" id="ProtNLM"/>
    </source>
</evidence>
<dbReference type="InterPro" id="IPR025449">
    <property type="entry name" value="JetB"/>
</dbReference>
<dbReference type="Pfam" id="PF13835">
    <property type="entry name" value="DUF4194"/>
    <property type="match status" value="1"/>
</dbReference>
<feature type="coiled-coil region" evidence="1">
    <location>
        <begin position="110"/>
        <end position="137"/>
    </location>
</feature>
<evidence type="ECO:0000313" key="2">
    <source>
        <dbReference type="EMBL" id="ERJ12247.1"/>
    </source>
</evidence>
<dbReference type="eggNOG" id="ENOG502ZYS2">
    <property type="taxonomic scope" value="Bacteria"/>
</dbReference>
<evidence type="ECO:0000256" key="1">
    <source>
        <dbReference type="SAM" id="Coils"/>
    </source>
</evidence>
<proteinExistence type="predicted"/>
<name>F7Q1U2_9MOLU</name>
<keyword evidence="1" id="KW-0175">Coiled coil</keyword>
<evidence type="ECO:0000313" key="3">
    <source>
        <dbReference type="Proteomes" id="UP000005707"/>
    </source>
</evidence>
<dbReference type="InParanoid" id="F7Q1U2"/>
<reference evidence="2 3" key="1">
    <citation type="journal article" date="2011" name="J. Bacteriol.">
        <title>Genome sequence of Haloplasma contractile, an unusual contractile bacterium from a deep-sea anoxic brine lake.</title>
        <authorList>
            <person name="Antunes A."/>
            <person name="Alam I."/>
            <person name="El Dorry H."/>
            <person name="Siam R."/>
            <person name="Robertson A."/>
            <person name="Bajic V.B."/>
            <person name="Stingl U."/>
        </authorList>
    </citation>
    <scope>NUCLEOTIDE SEQUENCE [LARGE SCALE GENOMIC DNA]</scope>
    <source>
        <strain evidence="2 3">SSD-17B</strain>
    </source>
</reference>
<protein>
    <recommendedName>
        <fullName evidence="4">DUF4194 domain-containing protein</fullName>
    </recommendedName>
</protein>
<dbReference type="STRING" id="1033810.HLPCO_001774"/>
<accession>F7Q1U2</accession>
<dbReference type="Proteomes" id="UP000005707">
    <property type="component" value="Unassembled WGS sequence"/>
</dbReference>
<gene>
    <name evidence="2" type="ORF">HLPCO_001774</name>
</gene>
<dbReference type="OrthoDB" id="160982at2"/>
<organism evidence="2 3">
    <name type="scientific">Haloplasma contractile SSD-17B</name>
    <dbReference type="NCBI Taxonomy" id="1033810"/>
    <lineage>
        <taxon>Bacteria</taxon>
        <taxon>Bacillati</taxon>
        <taxon>Mycoplasmatota</taxon>
        <taxon>Mollicutes</taxon>
        <taxon>Haloplasmatales</taxon>
        <taxon>Haloplasmataceae</taxon>
        <taxon>Haloplasma</taxon>
    </lineage>
</organism>
<reference evidence="2 3" key="2">
    <citation type="journal article" date="2013" name="PLoS ONE">
        <title>INDIGO - INtegrated Data Warehouse of MIcrobial GenOmes with Examples from the Red Sea Extremophiles.</title>
        <authorList>
            <person name="Alam I."/>
            <person name="Antunes A."/>
            <person name="Kamau A.A."/>
            <person name="Ba Alawi W."/>
            <person name="Kalkatawi M."/>
            <person name="Stingl U."/>
            <person name="Bajic V.B."/>
        </authorList>
    </citation>
    <scope>NUCLEOTIDE SEQUENCE [LARGE SCALE GENOMIC DNA]</scope>
    <source>
        <strain evidence="2 3">SSD-17B</strain>
    </source>
</reference>
<dbReference type="EMBL" id="AFNU02000005">
    <property type="protein sequence ID" value="ERJ12247.1"/>
    <property type="molecule type" value="Genomic_DNA"/>
</dbReference>
<dbReference type="AlphaFoldDB" id="F7Q1U2"/>
<sequence>MNFIELYDRLNQTQKTEFSRIANKLLAITLLTKKKEDNKKDYYFITTHKDLFIEYFEYMNWEVEINEAYGVIHLNNIQNTNRKNFNLNESIILLVLRKIYQSKLEELSLAENVTIRIEEIKTEYDGLKIRNKQLDKTTLRNAVRLFKRYNIVDPLDSDYALGDTRLIIYPTILMAIKVDDIMKLNDKLRSYDRGGDDDEEVDEDQTD</sequence>